<organism evidence="2 3">
    <name type="scientific">Vibrio ulleungensis</name>
    <dbReference type="NCBI Taxonomy" id="2807619"/>
    <lineage>
        <taxon>Bacteria</taxon>
        <taxon>Pseudomonadati</taxon>
        <taxon>Pseudomonadota</taxon>
        <taxon>Gammaproteobacteria</taxon>
        <taxon>Vibrionales</taxon>
        <taxon>Vibrionaceae</taxon>
        <taxon>Vibrio</taxon>
    </lineage>
</organism>
<sequence length="192" mass="21183">MKQIFSTAALLTLTACSTGQIVTDVKVDSYQEEYDREVVTSPVMSDVEEVTLAEAPKEPEVTEAINTEPEPEQVAAVEPEPVVAEQVATKEAQDSELNAKFVGYTIQVAAFDSQKRFNNYVETIPTIKPVWKHTKNVNGKRMYAVLVGQYDTFLLAQKGAAEVSAQMGISAPYIRNVKRIINSDSPDIVQIK</sequence>
<dbReference type="RefSeq" id="WP_205157271.1">
    <property type="nucleotide sequence ID" value="NZ_JAFEUM010000001.1"/>
</dbReference>
<dbReference type="InterPro" id="IPR007730">
    <property type="entry name" value="SPOR-like_dom"/>
</dbReference>
<keyword evidence="3" id="KW-1185">Reference proteome</keyword>
<reference evidence="2 3" key="1">
    <citation type="submission" date="2021-02" db="EMBL/GenBank/DDBJ databases">
        <authorList>
            <person name="Park J.-S."/>
        </authorList>
    </citation>
    <scope>NUCLEOTIDE SEQUENCE [LARGE SCALE GENOMIC DNA]</scope>
    <source>
        <strain evidence="2 3">188UL20-2</strain>
    </source>
</reference>
<feature type="domain" description="SPOR" evidence="1">
    <location>
        <begin position="98"/>
        <end position="176"/>
    </location>
</feature>
<comment type="caution">
    <text evidence="2">The sequence shown here is derived from an EMBL/GenBank/DDBJ whole genome shotgun (WGS) entry which is preliminary data.</text>
</comment>
<dbReference type="InterPro" id="IPR036680">
    <property type="entry name" value="SPOR-like_sf"/>
</dbReference>
<gene>
    <name evidence="2" type="ORF">JQC93_04655</name>
</gene>
<name>A0ABS2HGA1_9VIBR</name>
<evidence type="ECO:0000313" key="2">
    <source>
        <dbReference type="EMBL" id="MBM7035691.1"/>
    </source>
</evidence>
<accession>A0ABS2HGA1</accession>
<dbReference type="SUPFAM" id="SSF110997">
    <property type="entry name" value="Sporulation related repeat"/>
    <property type="match status" value="1"/>
</dbReference>
<dbReference type="PROSITE" id="PS51257">
    <property type="entry name" value="PROKAR_LIPOPROTEIN"/>
    <property type="match status" value="1"/>
</dbReference>
<dbReference type="PROSITE" id="PS51724">
    <property type="entry name" value="SPOR"/>
    <property type="match status" value="1"/>
</dbReference>
<dbReference type="Gene3D" id="3.30.70.1070">
    <property type="entry name" value="Sporulation related repeat"/>
    <property type="match status" value="1"/>
</dbReference>
<proteinExistence type="predicted"/>
<protein>
    <submittedName>
        <fullName evidence="2">SPOR domain-containing protein</fullName>
    </submittedName>
</protein>
<dbReference type="EMBL" id="JAFEUM010000001">
    <property type="protein sequence ID" value="MBM7035691.1"/>
    <property type="molecule type" value="Genomic_DNA"/>
</dbReference>
<dbReference type="Pfam" id="PF05036">
    <property type="entry name" value="SPOR"/>
    <property type="match status" value="1"/>
</dbReference>
<dbReference type="Proteomes" id="UP000809621">
    <property type="component" value="Unassembled WGS sequence"/>
</dbReference>
<evidence type="ECO:0000313" key="3">
    <source>
        <dbReference type="Proteomes" id="UP000809621"/>
    </source>
</evidence>
<evidence type="ECO:0000259" key="1">
    <source>
        <dbReference type="PROSITE" id="PS51724"/>
    </source>
</evidence>